<reference evidence="1" key="1">
    <citation type="journal article" date="2019" name="Sci. Rep.">
        <title>Draft genome of Tanacetum cinerariifolium, the natural source of mosquito coil.</title>
        <authorList>
            <person name="Yamashiro T."/>
            <person name="Shiraishi A."/>
            <person name="Satake H."/>
            <person name="Nakayama K."/>
        </authorList>
    </citation>
    <scope>NUCLEOTIDE SEQUENCE</scope>
</reference>
<sequence>MDTCTALIRRVEHLEFDKVTQALEITKLKRRVKKLERRNKVRVLKLRRIIAEMDHDVDVVLEDDKEVIDEAKEFAVAVKDIEDSSQDQGRTAES</sequence>
<dbReference type="AlphaFoldDB" id="A0A699UZ56"/>
<protein>
    <submittedName>
        <fullName evidence="1">Uncharacterized protein</fullName>
    </submittedName>
</protein>
<gene>
    <name evidence="1" type="ORF">Tci_900224</name>
</gene>
<comment type="caution">
    <text evidence="1">The sequence shown here is derived from an EMBL/GenBank/DDBJ whole genome shotgun (WGS) entry which is preliminary data.</text>
</comment>
<evidence type="ECO:0000313" key="1">
    <source>
        <dbReference type="EMBL" id="GFD28255.1"/>
    </source>
</evidence>
<accession>A0A699UZ56</accession>
<name>A0A699UZ56_TANCI</name>
<organism evidence="1">
    <name type="scientific">Tanacetum cinerariifolium</name>
    <name type="common">Dalmatian daisy</name>
    <name type="synonym">Chrysanthemum cinerariifolium</name>
    <dbReference type="NCBI Taxonomy" id="118510"/>
    <lineage>
        <taxon>Eukaryota</taxon>
        <taxon>Viridiplantae</taxon>
        <taxon>Streptophyta</taxon>
        <taxon>Embryophyta</taxon>
        <taxon>Tracheophyta</taxon>
        <taxon>Spermatophyta</taxon>
        <taxon>Magnoliopsida</taxon>
        <taxon>eudicotyledons</taxon>
        <taxon>Gunneridae</taxon>
        <taxon>Pentapetalae</taxon>
        <taxon>asterids</taxon>
        <taxon>campanulids</taxon>
        <taxon>Asterales</taxon>
        <taxon>Asteraceae</taxon>
        <taxon>Asteroideae</taxon>
        <taxon>Anthemideae</taxon>
        <taxon>Anthemidinae</taxon>
        <taxon>Tanacetum</taxon>
    </lineage>
</organism>
<dbReference type="EMBL" id="BKCJ011383740">
    <property type="protein sequence ID" value="GFD28255.1"/>
    <property type="molecule type" value="Genomic_DNA"/>
</dbReference>
<proteinExistence type="predicted"/>